<protein>
    <submittedName>
        <fullName evidence="3">Alpha/beta hydrolase fold-3 domain protein</fullName>
    </submittedName>
</protein>
<dbReference type="OrthoDB" id="9775851at2"/>
<evidence type="ECO:0000256" key="1">
    <source>
        <dbReference type="ARBA" id="ARBA00022801"/>
    </source>
</evidence>
<dbReference type="SUPFAM" id="SSF53474">
    <property type="entry name" value="alpha/beta-Hydrolases"/>
    <property type="match status" value="1"/>
</dbReference>
<dbReference type="InterPro" id="IPR029058">
    <property type="entry name" value="AB_hydrolase_fold"/>
</dbReference>
<dbReference type="AlphaFoldDB" id="E1JZ56"/>
<dbReference type="Pfam" id="PF20434">
    <property type="entry name" value="BD-FAE"/>
    <property type="match status" value="1"/>
</dbReference>
<feature type="domain" description="BD-FAE-like" evidence="2">
    <location>
        <begin position="45"/>
        <end position="249"/>
    </location>
</feature>
<organism evidence="3 4">
    <name type="scientific">Solidesulfovibrio fructosivorans JJ]</name>
    <dbReference type="NCBI Taxonomy" id="596151"/>
    <lineage>
        <taxon>Bacteria</taxon>
        <taxon>Pseudomonadati</taxon>
        <taxon>Thermodesulfobacteriota</taxon>
        <taxon>Desulfovibrionia</taxon>
        <taxon>Desulfovibrionales</taxon>
        <taxon>Desulfovibrionaceae</taxon>
        <taxon>Solidesulfovibrio</taxon>
    </lineage>
</organism>
<evidence type="ECO:0000313" key="3">
    <source>
        <dbReference type="EMBL" id="EFL50339.1"/>
    </source>
</evidence>
<comment type="caution">
    <text evidence="3">The sequence shown here is derived from an EMBL/GenBank/DDBJ whole genome shotgun (WGS) entry which is preliminary data.</text>
</comment>
<proteinExistence type="predicted"/>
<name>E1JZ56_SOLFR</name>
<dbReference type="Gene3D" id="3.40.50.1820">
    <property type="entry name" value="alpha/beta hydrolase"/>
    <property type="match status" value="1"/>
</dbReference>
<dbReference type="RefSeq" id="WP_005995046.1">
    <property type="nucleotide sequence ID" value="NZ_AECZ01000021.1"/>
</dbReference>
<keyword evidence="1 3" id="KW-0378">Hydrolase</keyword>
<sequence length="291" mass="31476">MSGRGKEVDAYLQQIFKTRKGVDTDRIRRKWLDIPYASLSPAQKLDIYLPETGDGPFPVVIAIHGGSFTAGDKRDFQVAPMLAALDRGYAVVPINYRLTGEALFPAQIGDVKAAIRWVRANAAKYSLRPDRIALWGDSAGGNLAALAGVTGGTGELEDKSLGNGGQSSKVAAVVDWYGPIDFLTMGDPQRLAEKGNKLIGKTTLEAPQLYREASPESHIHPGIPPILIQHGDADRVISVSQSIHFADALRKGAGEGSVVIDILKGADHLDERFTTPENTARVLDFLDKYMK</sequence>
<evidence type="ECO:0000259" key="2">
    <source>
        <dbReference type="Pfam" id="PF20434"/>
    </source>
</evidence>
<dbReference type="GO" id="GO:0016787">
    <property type="term" value="F:hydrolase activity"/>
    <property type="evidence" value="ECO:0007669"/>
    <property type="project" value="UniProtKB-KW"/>
</dbReference>
<dbReference type="STRING" id="596151.DesfrDRAFT_2905"/>
<gene>
    <name evidence="3" type="ORF">DesfrDRAFT_2905</name>
</gene>
<dbReference type="PANTHER" id="PTHR48081">
    <property type="entry name" value="AB HYDROLASE SUPERFAMILY PROTEIN C4A8.06C"/>
    <property type="match status" value="1"/>
</dbReference>
<dbReference type="InterPro" id="IPR050300">
    <property type="entry name" value="GDXG_lipolytic_enzyme"/>
</dbReference>
<dbReference type="Proteomes" id="UP000006250">
    <property type="component" value="Unassembled WGS sequence"/>
</dbReference>
<dbReference type="InterPro" id="IPR049492">
    <property type="entry name" value="BD-FAE-like_dom"/>
</dbReference>
<keyword evidence="4" id="KW-1185">Reference proteome</keyword>
<dbReference type="EMBL" id="AECZ01000021">
    <property type="protein sequence ID" value="EFL50339.1"/>
    <property type="molecule type" value="Genomic_DNA"/>
</dbReference>
<dbReference type="eggNOG" id="COG0657">
    <property type="taxonomic scope" value="Bacteria"/>
</dbReference>
<reference evidence="3 4" key="1">
    <citation type="submission" date="2010-08" db="EMBL/GenBank/DDBJ databases">
        <title>The draft genome of Desulfovibrio fructosovorans JJ.</title>
        <authorList>
            <consortium name="US DOE Joint Genome Institute (JGI-PGF)"/>
            <person name="Lucas S."/>
            <person name="Copeland A."/>
            <person name="Lapidus A."/>
            <person name="Cheng J.-F."/>
            <person name="Bruce D."/>
            <person name="Goodwin L."/>
            <person name="Pitluck S."/>
            <person name="Land M.L."/>
            <person name="Hauser L."/>
            <person name="Chang Y.-J."/>
            <person name="Jeffries C."/>
            <person name="Wall J.D."/>
            <person name="Stahl D.A."/>
            <person name="Arkin A.P."/>
            <person name="Dehal P."/>
            <person name="Stolyar S.M."/>
            <person name="Hazen T.C."/>
            <person name="Woyke T.J."/>
        </authorList>
    </citation>
    <scope>NUCLEOTIDE SEQUENCE [LARGE SCALE GENOMIC DNA]</scope>
    <source>
        <strain evidence="3 4">JJ</strain>
    </source>
</reference>
<dbReference type="PANTHER" id="PTHR48081:SF13">
    <property type="entry name" value="ALPHA_BETA HYDROLASE"/>
    <property type="match status" value="1"/>
</dbReference>
<evidence type="ECO:0000313" key="4">
    <source>
        <dbReference type="Proteomes" id="UP000006250"/>
    </source>
</evidence>
<accession>E1JZ56</accession>